<evidence type="ECO:0000313" key="2">
    <source>
        <dbReference type="Proteomes" id="UP000036513"/>
    </source>
</evidence>
<dbReference type="Proteomes" id="UP000036513">
    <property type="component" value="Unassembled WGS sequence"/>
</dbReference>
<comment type="caution">
    <text evidence="1">The sequence shown here is derived from an EMBL/GenBank/DDBJ whole genome shotgun (WGS) entry which is preliminary data.</text>
</comment>
<dbReference type="PATRIC" id="fig|37916.4.peg.6210"/>
<evidence type="ECO:0000313" key="1">
    <source>
        <dbReference type="EMBL" id="KMO68655.1"/>
    </source>
</evidence>
<gene>
    <name evidence="1" type="ORF">MCHLDSM_06188</name>
</gene>
<proteinExistence type="predicted"/>
<keyword evidence="2" id="KW-1185">Reference proteome</keyword>
<accession>A0A0J6VCG8</accession>
<sequence length="158" mass="16518">MRTAVVRIGVDPDGTLSAEQLRSGMAALTELAETAGLQVIDNDLAGLPPKRREVEILMTGTDAAALQATGIALCARAFGTEPVAGVLTFVSHGTDEDALGVLAGFGVTGHLDRKPGSDGWDILTVTLRKADVMRVPESRLHTALEASTNCEVHIVTTD</sequence>
<reference evidence="1 2" key="1">
    <citation type="journal article" date="2015" name="Genome Biol. Evol.">
        <title>Characterization of Three Mycobacterium spp. with Potential Use in Bioremediation by Genome Sequencing and Comparative Genomics.</title>
        <authorList>
            <person name="Das S."/>
            <person name="Pettersson B.M."/>
            <person name="Behra P.R."/>
            <person name="Ramesh M."/>
            <person name="Dasgupta S."/>
            <person name="Bhattacharya A."/>
            <person name="Kirsebom L.A."/>
        </authorList>
    </citation>
    <scope>NUCLEOTIDE SEQUENCE [LARGE SCALE GENOMIC DNA]</scope>
    <source>
        <strain evidence="1 2">DSM 43826</strain>
    </source>
</reference>
<dbReference type="EMBL" id="JYNL01000068">
    <property type="protein sequence ID" value="KMO68655.1"/>
    <property type="molecule type" value="Genomic_DNA"/>
</dbReference>
<organism evidence="1 2">
    <name type="scientific">Mycolicibacterium chlorophenolicum</name>
    <dbReference type="NCBI Taxonomy" id="37916"/>
    <lineage>
        <taxon>Bacteria</taxon>
        <taxon>Bacillati</taxon>
        <taxon>Actinomycetota</taxon>
        <taxon>Actinomycetes</taxon>
        <taxon>Mycobacteriales</taxon>
        <taxon>Mycobacteriaceae</taxon>
        <taxon>Mycolicibacterium</taxon>
    </lineage>
</organism>
<dbReference type="RefSeq" id="WP_048473266.1">
    <property type="nucleotide sequence ID" value="NZ_JYNL01000068.1"/>
</dbReference>
<name>A0A0J6VCG8_9MYCO</name>
<protein>
    <submittedName>
        <fullName evidence="1">Uncharacterized protein</fullName>
    </submittedName>
</protein>
<dbReference type="AlphaFoldDB" id="A0A0J6VCG8"/>
<dbReference type="STRING" id="37916.MCHLDSM_06188"/>